<keyword evidence="3" id="KW-0238">DNA-binding</keyword>
<evidence type="ECO:0000256" key="3">
    <source>
        <dbReference type="ARBA" id="ARBA00023125"/>
    </source>
</evidence>
<evidence type="ECO:0000259" key="6">
    <source>
        <dbReference type="PROSITE" id="PS50863"/>
    </source>
</evidence>
<dbReference type="Gene3D" id="2.40.330.10">
    <property type="entry name" value="DNA-binding pseudobarrel domain"/>
    <property type="match status" value="1"/>
</dbReference>
<keyword evidence="8" id="KW-1185">Reference proteome</keyword>
<name>A0A833VSH3_9POAL</name>
<sequence length="284" mass="31748">MTKGWRLFVKEKGVKEGDVISFWSSLDEAGFKQYLIDIFHRPSDAASLVPPSIDQEHNHNQLTIRLFGVDICKAEANRPLEWASLLLSRQEATLQAIAKSQDFQNHQLSLTYAQVTSNTPTAVNAGLTATQQTPVLLRRKEATINAISRAASTYEPFNNVKARSVLLHKKEATVNAIRVANQMKTAGSTSPQREHALNQEAQQNLGEDTVLKQRDENQPPKEEGWTTAISRDSAKGRVSTVQIGLCTTTQNHQLQTEDTNHTKTKNKRLLKTKKPTWTIGKPCR</sequence>
<evidence type="ECO:0000256" key="1">
    <source>
        <dbReference type="ARBA" id="ARBA00004123"/>
    </source>
</evidence>
<evidence type="ECO:0000313" key="8">
    <source>
        <dbReference type="Proteomes" id="UP000623129"/>
    </source>
</evidence>
<organism evidence="7 8">
    <name type="scientific">Carex littledalei</name>
    <dbReference type="NCBI Taxonomy" id="544730"/>
    <lineage>
        <taxon>Eukaryota</taxon>
        <taxon>Viridiplantae</taxon>
        <taxon>Streptophyta</taxon>
        <taxon>Embryophyta</taxon>
        <taxon>Tracheophyta</taxon>
        <taxon>Spermatophyta</taxon>
        <taxon>Magnoliopsida</taxon>
        <taxon>Liliopsida</taxon>
        <taxon>Poales</taxon>
        <taxon>Cyperaceae</taxon>
        <taxon>Cyperoideae</taxon>
        <taxon>Cariceae</taxon>
        <taxon>Carex</taxon>
        <taxon>Carex subgen. Euthyceras</taxon>
    </lineage>
</organism>
<evidence type="ECO:0000256" key="4">
    <source>
        <dbReference type="ARBA" id="ARBA00023163"/>
    </source>
</evidence>
<keyword evidence="4" id="KW-0804">Transcription</keyword>
<evidence type="ECO:0000256" key="2">
    <source>
        <dbReference type="ARBA" id="ARBA00023015"/>
    </source>
</evidence>
<dbReference type="PROSITE" id="PS50863">
    <property type="entry name" value="B3"/>
    <property type="match status" value="1"/>
</dbReference>
<proteinExistence type="predicted"/>
<feature type="domain" description="TF-B3" evidence="6">
    <location>
        <begin position="1"/>
        <end position="42"/>
    </location>
</feature>
<comment type="subcellular location">
    <subcellularLocation>
        <location evidence="1">Nucleus</location>
    </subcellularLocation>
</comment>
<comment type="caution">
    <text evidence="7">The sequence shown here is derived from an EMBL/GenBank/DDBJ whole genome shotgun (WGS) entry which is preliminary data.</text>
</comment>
<accession>A0A833VSH3</accession>
<dbReference type="InterPro" id="IPR003340">
    <property type="entry name" value="B3_DNA-bd"/>
</dbReference>
<dbReference type="Proteomes" id="UP000623129">
    <property type="component" value="Unassembled WGS sequence"/>
</dbReference>
<protein>
    <submittedName>
        <fullName evidence="7">AP2/ERF and B3 domain-containing protein</fullName>
    </submittedName>
</protein>
<dbReference type="GO" id="GO:0003677">
    <property type="term" value="F:DNA binding"/>
    <property type="evidence" value="ECO:0007669"/>
    <property type="project" value="UniProtKB-KW"/>
</dbReference>
<evidence type="ECO:0000313" key="7">
    <source>
        <dbReference type="EMBL" id="KAF3332654.1"/>
    </source>
</evidence>
<dbReference type="SUPFAM" id="SSF101936">
    <property type="entry name" value="DNA-binding pseudobarrel domain"/>
    <property type="match status" value="1"/>
</dbReference>
<evidence type="ECO:0000256" key="5">
    <source>
        <dbReference type="ARBA" id="ARBA00023242"/>
    </source>
</evidence>
<dbReference type="GO" id="GO:0005634">
    <property type="term" value="C:nucleus"/>
    <property type="evidence" value="ECO:0007669"/>
    <property type="project" value="UniProtKB-SubCell"/>
</dbReference>
<dbReference type="AlphaFoldDB" id="A0A833VSH3"/>
<gene>
    <name evidence="7" type="ORF">FCM35_KLT02231</name>
</gene>
<keyword evidence="5" id="KW-0539">Nucleus</keyword>
<dbReference type="InterPro" id="IPR015300">
    <property type="entry name" value="DNA-bd_pseudobarrel_sf"/>
</dbReference>
<keyword evidence="2" id="KW-0805">Transcription regulation</keyword>
<dbReference type="EMBL" id="SWLB01000011">
    <property type="protein sequence ID" value="KAF3332654.1"/>
    <property type="molecule type" value="Genomic_DNA"/>
</dbReference>
<reference evidence="7" key="1">
    <citation type="submission" date="2020-01" db="EMBL/GenBank/DDBJ databases">
        <title>Genome sequence of Kobresia littledalei, the first chromosome-level genome in the family Cyperaceae.</title>
        <authorList>
            <person name="Qu G."/>
        </authorList>
    </citation>
    <scope>NUCLEOTIDE SEQUENCE</scope>
    <source>
        <strain evidence="7">C.B.Clarke</strain>
        <tissue evidence="7">Leaf</tissue>
    </source>
</reference>